<reference evidence="6 7" key="1">
    <citation type="journal article" date="2013" name="Nat. Commun.">
        <title>The evolution and pathogenic mechanisms of the rice sheath blight pathogen.</title>
        <authorList>
            <person name="Zheng A."/>
            <person name="Lin R."/>
            <person name="Xu L."/>
            <person name="Qin P."/>
            <person name="Tang C."/>
            <person name="Ai P."/>
            <person name="Zhang D."/>
            <person name="Liu Y."/>
            <person name="Sun Z."/>
            <person name="Feng H."/>
            <person name="Wang Y."/>
            <person name="Chen Y."/>
            <person name="Liang X."/>
            <person name="Fu R."/>
            <person name="Li Q."/>
            <person name="Zhang J."/>
            <person name="Yu X."/>
            <person name="Xie Z."/>
            <person name="Ding L."/>
            <person name="Guan P."/>
            <person name="Tang J."/>
            <person name="Liang Y."/>
            <person name="Wang S."/>
            <person name="Deng Q."/>
            <person name="Li S."/>
            <person name="Zhu J."/>
            <person name="Wang L."/>
            <person name="Liu H."/>
            <person name="Li P."/>
        </authorList>
    </citation>
    <scope>NUCLEOTIDE SEQUENCE [LARGE SCALE GENOMIC DNA]</scope>
    <source>
        <strain evidence="7">AG-1 IA</strain>
    </source>
</reference>
<evidence type="ECO:0000313" key="7">
    <source>
        <dbReference type="Proteomes" id="UP000011668"/>
    </source>
</evidence>
<proteinExistence type="inferred from homology"/>
<evidence type="ECO:0000256" key="1">
    <source>
        <dbReference type="ARBA" id="ARBA00006442"/>
    </source>
</evidence>
<accession>L8X2V3</accession>
<dbReference type="EMBL" id="AFRT01000578">
    <property type="protein sequence ID" value="ELU43333.1"/>
    <property type="molecule type" value="Genomic_DNA"/>
</dbReference>
<dbReference type="STRING" id="983506.L8X2V3"/>
<dbReference type="Gene3D" id="3.50.50.100">
    <property type="match status" value="1"/>
</dbReference>
<evidence type="ECO:0000256" key="2">
    <source>
        <dbReference type="ARBA" id="ARBA00022630"/>
    </source>
</evidence>
<dbReference type="GO" id="GO:0004174">
    <property type="term" value="F:electron-transferring-flavoprotein dehydrogenase activity"/>
    <property type="evidence" value="ECO:0007669"/>
    <property type="project" value="TreeGrafter"/>
</dbReference>
<dbReference type="PANTHER" id="PTHR43735:SF3">
    <property type="entry name" value="FERROPTOSIS SUPPRESSOR PROTEIN 1"/>
    <property type="match status" value="1"/>
</dbReference>
<comment type="caution">
    <text evidence="6">The sequence shown here is derived from an EMBL/GenBank/DDBJ whole genome shotgun (WGS) entry which is preliminary data.</text>
</comment>
<protein>
    <submittedName>
        <fullName evidence="6">Pyridine nucleotide-disulfide oxidoreductase domain-containing protein</fullName>
    </submittedName>
</protein>
<dbReference type="PRINTS" id="PR00411">
    <property type="entry name" value="PNDRDTASEI"/>
</dbReference>
<dbReference type="AlphaFoldDB" id="L8X2V3"/>
<dbReference type="InterPro" id="IPR036188">
    <property type="entry name" value="FAD/NAD-bd_sf"/>
</dbReference>
<dbReference type="GO" id="GO:0005737">
    <property type="term" value="C:cytoplasm"/>
    <property type="evidence" value="ECO:0007669"/>
    <property type="project" value="TreeGrafter"/>
</dbReference>
<sequence length="397" mass="42947">MKNIVVIGAGGGGVPLIQALQKRLNRETHLLGMFLTLPYNSKSSNNTRKSIVVIEQRDYYAHWPSLIRASVTNEGSFDERGLIPYDRAFGPLVNIVHSNVREITSAAVVTDGGSIPFEHLILATGSIWNGSLALPPARVDAIEYLRAFRTKLEAAQNIVIVGGGAVGVGMCVSTNKLECTNTLFIEYAGELRYFMPDKRVTIVHGAPMIINATYPPKFRKSLYNGLTKMGVNVILGDKISPEAIPQDGIVTTESGKQIQINATGGQPNTSCLRSLDPSALTARGTVHVTPDLRVKFASGTHNIWALGDIIEWPEQKMYLKAATGHAPVLVKNILAAISGGKLSEYKGKPELIMVTLGLKGGRGFAPFVSNMVMGDWMVTKGKSTDLFVPSIRKTLGY</sequence>
<dbReference type="Pfam" id="PF07992">
    <property type="entry name" value="Pyr_redox_2"/>
    <property type="match status" value="1"/>
</dbReference>
<keyword evidence="3" id="KW-0274">FAD</keyword>
<dbReference type="PANTHER" id="PTHR43735">
    <property type="entry name" value="APOPTOSIS-INDUCING FACTOR 1"/>
    <property type="match status" value="1"/>
</dbReference>
<organism evidence="6 7">
    <name type="scientific">Thanatephorus cucumeris (strain AG1-IA)</name>
    <name type="common">Rice sheath blight fungus</name>
    <name type="synonym">Rhizoctonia solani</name>
    <dbReference type="NCBI Taxonomy" id="983506"/>
    <lineage>
        <taxon>Eukaryota</taxon>
        <taxon>Fungi</taxon>
        <taxon>Dikarya</taxon>
        <taxon>Basidiomycota</taxon>
        <taxon>Agaricomycotina</taxon>
        <taxon>Agaricomycetes</taxon>
        <taxon>Cantharellales</taxon>
        <taxon>Ceratobasidiaceae</taxon>
        <taxon>Rhizoctonia</taxon>
        <taxon>Rhizoctonia solani AG-1</taxon>
    </lineage>
</organism>
<dbReference type="GO" id="GO:0050660">
    <property type="term" value="F:flavin adenine dinucleotide binding"/>
    <property type="evidence" value="ECO:0007669"/>
    <property type="project" value="TreeGrafter"/>
</dbReference>
<feature type="domain" description="FAD/NAD(P)-binding" evidence="5">
    <location>
        <begin position="3"/>
        <end position="315"/>
    </location>
</feature>
<dbReference type="OrthoDB" id="202203at2759"/>
<evidence type="ECO:0000313" key="6">
    <source>
        <dbReference type="EMBL" id="ELU43333.1"/>
    </source>
</evidence>
<evidence type="ECO:0000256" key="4">
    <source>
        <dbReference type="ARBA" id="ARBA00023002"/>
    </source>
</evidence>
<name>L8X2V3_THACA</name>
<evidence type="ECO:0000259" key="5">
    <source>
        <dbReference type="Pfam" id="PF07992"/>
    </source>
</evidence>
<gene>
    <name evidence="6" type="ORF">AG1IA_02637</name>
</gene>
<dbReference type="PRINTS" id="PR00368">
    <property type="entry name" value="FADPNR"/>
</dbReference>
<keyword evidence="7" id="KW-1185">Reference proteome</keyword>
<keyword evidence="2" id="KW-0285">Flavoprotein</keyword>
<dbReference type="HOGENOM" id="CLU_019845_2_0_1"/>
<evidence type="ECO:0000256" key="3">
    <source>
        <dbReference type="ARBA" id="ARBA00022827"/>
    </source>
</evidence>
<keyword evidence="4" id="KW-0560">Oxidoreductase</keyword>
<comment type="similarity">
    <text evidence="1">Belongs to the FAD-dependent oxidoreductase family.</text>
</comment>
<dbReference type="OMA" id="WRSKYEK"/>
<dbReference type="Proteomes" id="UP000011668">
    <property type="component" value="Unassembled WGS sequence"/>
</dbReference>
<dbReference type="InterPro" id="IPR023753">
    <property type="entry name" value="FAD/NAD-binding_dom"/>
</dbReference>
<dbReference type="SUPFAM" id="SSF51905">
    <property type="entry name" value="FAD/NAD(P)-binding domain"/>
    <property type="match status" value="1"/>
</dbReference>